<evidence type="ECO:0000313" key="2">
    <source>
        <dbReference type="EMBL" id="KXX73247.1"/>
    </source>
</evidence>
<dbReference type="EMBL" id="LCTW02000507">
    <property type="protein sequence ID" value="KXX73247.1"/>
    <property type="molecule type" value="Genomic_DNA"/>
</dbReference>
<name>A0A175VP27_9PEZI</name>
<feature type="compositionally biased region" description="Basic and acidic residues" evidence="1">
    <location>
        <begin position="28"/>
        <end position="51"/>
    </location>
</feature>
<accession>A0A175VP27</accession>
<reference evidence="2 3" key="1">
    <citation type="journal article" date="2016" name="Genome Announc.">
        <title>Genome Sequence of Madurella mycetomatis mm55, Isolated from a Human Mycetoma Case in Sudan.</title>
        <authorList>
            <person name="Smit S."/>
            <person name="Derks M.F."/>
            <person name="Bervoets S."/>
            <person name="Fahal A."/>
            <person name="van Leeuwen W."/>
            <person name="van Belkum A."/>
            <person name="van de Sande W.W."/>
        </authorList>
    </citation>
    <scope>NUCLEOTIDE SEQUENCE [LARGE SCALE GENOMIC DNA]</scope>
    <source>
        <strain evidence="3">mm55</strain>
    </source>
</reference>
<gene>
    <name evidence="2" type="ORF">MMYC01_209899</name>
</gene>
<proteinExistence type="predicted"/>
<dbReference type="AlphaFoldDB" id="A0A175VP27"/>
<evidence type="ECO:0000313" key="3">
    <source>
        <dbReference type="Proteomes" id="UP000078237"/>
    </source>
</evidence>
<dbReference type="OrthoDB" id="3439627at2759"/>
<dbReference type="VEuPathDB" id="FungiDB:MMYC01_209899"/>
<feature type="compositionally biased region" description="Polar residues" evidence="1">
    <location>
        <begin position="1"/>
        <end position="12"/>
    </location>
</feature>
<sequence>MPRQGDGTSDNAIDTGHNIIHGAGQETAEDRVKASHQVRTGDRAAKAVQTKDRCDDVYNSSSSVNESAEYFSVHDISPVSVL</sequence>
<dbReference type="Proteomes" id="UP000078237">
    <property type="component" value="Unassembled WGS sequence"/>
</dbReference>
<evidence type="ECO:0000256" key="1">
    <source>
        <dbReference type="SAM" id="MobiDB-lite"/>
    </source>
</evidence>
<keyword evidence="3" id="KW-1185">Reference proteome</keyword>
<organism evidence="2 3">
    <name type="scientific">Madurella mycetomatis</name>
    <dbReference type="NCBI Taxonomy" id="100816"/>
    <lineage>
        <taxon>Eukaryota</taxon>
        <taxon>Fungi</taxon>
        <taxon>Dikarya</taxon>
        <taxon>Ascomycota</taxon>
        <taxon>Pezizomycotina</taxon>
        <taxon>Sordariomycetes</taxon>
        <taxon>Sordariomycetidae</taxon>
        <taxon>Sordariales</taxon>
        <taxon>Sordariales incertae sedis</taxon>
        <taxon>Madurella</taxon>
    </lineage>
</organism>
<comment type="caution">
    <text evidence="2">The sequence shown here is derived from an EMBL/GenBank/DDBJ whole genome shotgun (WGS) entry which is preliminary data.</text>
</comment>
<feature type="region of interest" description="Disordered" evidence="1">
    <location>
        <begin position="1"/>
        <end position="51"/>
    </location>
</feature>
<protein>
    <submittedName>
        <fullName evidence="2">Uncharacterized protein</fullName>
    </submittedName>
</protein>